<dbReference type="InterPro" id="IPR007404">
    <property type="entry name" value="YdjM-like"/>
</dbReference>
<organism evidence="2 3">
    <name type="scientific">Candidatus Reidiella endopervernicosa</name>
    <dbReference type="NCBI Taxonomy" id="2738883"/>
    <lineage>
        <taxon>Bacteria</taxon>
        <taxon>Pseudomonadati</taxon>
        <taxon>Pseudomonadota</taxon>
        <taxon>Gammaproteobacteria</taxon>
        <taxon>Candidatus Reidiella</taxon>
    </lineage>
</organism>
<evidence type="ECO:0000313" key="3">
    <source>
        <dbReference type="Proteomes" id="UP000509658"/>
    </source>
</evidence>
<feature type="transmembrane region" description="Helical" evidence="1">
    <location>
        <begin position="103"/>
        <end position="125"/>
    </location>
</feature>
<dbReference type="GO" id="GO:0016787">
    <property type="term" value="F:hydrolase activity"/>
    <property type="evidence" value="ECO:0007669"/>
    <property type="project" value="UniProtKB-KW"/>
</dbReference>
<feature type="transmembrane region" description="Helical" evidence="1">
    <location>
        <begin position="46"/>
        <end position="67"/>
    </location>
</feature>
<dbReference type="EMBL" id="CP054491">
    <property type="protein sequence ID" value="QKQ27170.1"/>
    <property type="molecule type" value="Genomic_DNA"/>
</dbReference>
<dbReference type="Proteomes" id="UP000509658">
    <property type="component" value="Chromosome"/>
</dbReference>
<dbReference type="Pfam" id="PF04307">
    <property type="entry name" value="YdjM"/>
    <property type="match status" value="1"/>
</dbReference>
<keyword evidence="2" id="KW-0378">Hydrolase</keyword>
<keyword evidence="3" id="KW-1185">Reference proteome</keyword>
<sequence length="165" mass="18835">MFWKTLLPQNHQSLTHSVPLAPFYALLICTPLIIIEGYSWSTLLAALAGIALHIALDWCNTFRIALFAPFSFRRYSLDALFFIDATTLFLTVLYFSTSYLTAPYLWLSALYGVLFTLYLAFKILLHNKVIKVNRSISRFHQASTPSHFIYLKKIETITTVTTTTA</sequence>
<dbReference type="AlphaFoldDB" id="A0A6N0HXT2"/>
<keyword evidence="1" id="KW-0812">Transmembrane</keyword>
<keyword evidence="1" id="KW-0472">Membrane</keyword>
<proteinExistence type="predicted"/>
<accession>A0A6N0HXT2</accession>
<feature type="transmembrane region" description="Helical" evidence="1">
    <location>
        <begin position="79"/>
        <end position="97"/>
    </location>
</feature>
<protein>
    <submittedName>
        <fullName evidence="2">Metal-dependent hydrolase</fullName>
    </submittedName>
</protein>
<dbReference type="KEGG" id="rev:HUE57_13375"/>
<evidence type="ECO:0000313" key="2">
    <source>
        <dbReference type="EMBL" id="QKQ27170.1"/>
    </source>
</evidence>
<evidence type="ECO:0000256" key="1">
    <source>
        <dbReference type="SAM" id="Phobius"/>
    </source>
</evidence>
<gene>
    <name evidence="2" type="ORF">HUE57_13375</name>
</gene>
<keyword evidence="1" id="KW-1133">Transmembrane helix</keyword>
<name>A0A6N0HXT2_9GAMM</name>
<reference evidence="2 3" key="1">
    <citation type="submission" date="2020-05" db="EMBL/GenBank/DDBJ databases">
        <title>Horizontal transmission and recombination maintain forever young bacterial symbiont genomes.</title>
        <authorList>
            <person name="Russell S.L."/>
            <person name="Pepper-Tunick E."/>
            <person name="Svedberg J."/>
            <person name="Byrne A."/>
            <person name="Ruelas Castillo J."/>
            <person name="Vollmers C."/>
            <person name="Beinart R.A."/>
            <person name="Corbett-Detig R."/>
        </authorList>
    </citation>
    <scope>NUCLEOTIDE SEQUENCE [LARGE SCALE GENOMIC DNA]</scope>
    <source>
        <strain evidence="2">Santa_Monica_outfall</strain>
    </source>
</reference>
<feature type="transmembrane region" description="Helical" evidence="1">
    <location>
        <begin position="21"/>
        <end position="40"/>
    </location>
</feature>